<evidence type="ECO:0000256" key="5">
    <source>
        <dbReference type="ARBA" id="ARBA00022729"/>
    </source>
</evidence>
<evidence type="ECO:0000256" key="9">
    <source>
        <dbReference type="ARBA" id="ARBA00022989"/>
    </source>
</evidence>
<organism evidence="16 17">
    <name type="scientific">Gossypium barbadense</name>
    <name type="common">Sea Island cotton</name>
    <name type="synonym">Hibiscus barbadensis</name>
    <dbReference type="NCBI Taxonomy" id="3634"/>
    <lineage>
        <taxon>Eukaryota</taxon>
        <taxon>Viridiplantae</taxon>
        <taxon>Streptophyta</taxon>
        <taxon>Embryophyta</taxon>
        <taxon>Tracheophyta</taxon>
        <taxon>Spermatophyta</taxon>
        <taxon>Magnoliopsida</taxon>
        <taxon>eudicotyledons</taxon>
        <taxon>Gunneridae</taxon>
        <taxon>Pentapetalae</taxon>
        <taxon>rosids</taxon>
        <taxon>malvids</taxon>
        <taxon>Malvales</taxon>
        <taxon>Malvaceae</taxon>
        <taxon>Malvoideae</taxon>
        <taxon>Gossypium</taxon>
    </lineage>
</organism>
<dbReference type="InterPro" id="IPR017441">
    <property type="entry name" value="Protein_kinase_ATP_BS"/>
</dbReference>
<evidence type="ECO:0000256" key="11">
    <source>
        <dbReference type="ARBA" id="ARBA00023180"/>
    </source>
</evidence>
<dbReference type="PANTHER" id="PTHR27009">
    <property type="entry name" value="RUST RESISTANCE KINASE LR10-RELATED"/>
    <property type="match status" value="1"/>
</dbReference>
<dbReference type="InterPro" id="IPR011009">
    <property type="entry name" value="Kinase-like_dom_sf"/>
</dbReference>
<dbReference type="Proteomes" id="UP000239757">
    <property type="component" value="Unassembled WGS sequence"/>
</dbReference>
<evidence type="ECO:0000313" key="16">
    <source>
        <dbReference type="EMBL" id="PPR85689.1"/>
    </source>
</evidence>
<dbReference type="GO" id="GO:0005524">
    <property type="term" value="F:ATP binding"/>
    <property type="evidence" value="ECO:0007669"/>
    <property type="project" value="UniProtKB-UniRule"/>
</dbReference>
<dbReference type="EMBL" id="KZ669293">
    <property type="protein sequence ID" value="PPR85689.1"/>
    <property type="molecule type" value="Genomic_DNA"/>
</dbReference>
<dbReference type="InterPro" id="IPR045874">
    <property type="entry name" value="LRK10/LRL21-25-like"/>
</dbReference>
<evidence type="ECO:0000256" key="14">
    <source>
        <dbReference type="SAM" id="SignalP"/>
    </source>
</evidence>
<feature type="region of interest" description="Disordered" evidence="13">
    <location>
        <begin position="800"/>
        <end position="833"/>
    </location>
</feature>
<dbReference type="Pfam" id="PF13947">
    <property type="entry name" value="GUB_WAK_bind"/>
    <property type="match status" value="2"/>
</dbReference>
<keyword evidence="8 12" id="KW-0067">ATP-binding</keyword>
<protein>
    <recommendedName>
        <fullName evidence="15">Protein kinase domain-containing protein</fullName>
    </recommendedName>
</protein>
<dbReference type="GO" id="GO:0016020">
    <property type="term" value="C:membrane"/>
    <property type="evidence" value="ECO:0007669"/>
    <property type="project" value="UniProtKB-SubCell"/>
</dbReference>
<evidence type="ECO:0000256" key="4">
    <source>
        <dbReference type="ARBA" id="ARBA00022692"/>
    </source>
</evidence>
<feature type="chain" id="PRO_5015121054" description="Protein kinase domain-containing protein" evidence="14">
    <location>
        <begin position="19"/>
        <end position="833"/>
    </location>
</feature>
<dbReference type="PROSITE" id="PS00108">
    <property type="entry name" value="PROTEIN_KINASE_ST"/>
    <property type="match status" value="1"/>
</dbReference>
<keyword evidence="3" id="KW-0808">Transferase</keyword>
<dbReference type="PROSITE" id="PS50011">
    <property type="entry name" value="PROTEIN_KINASE_DOM"/>
    <property type="match status" value="1"/>
</dbReference>
<dbReference type="SMART" id="SM00220">
    <property type="entry name" value="S_TKc"/>
    <property type="match status" value="1"/>
</dbReference>
<feature type="binding site" evidence="12">
    <location>
        <position position="547"/>
    </location>
    <ligand>
        <name>ATP</name>
        <dbReference type="ChEBI" id="CHEBI:30616"/>
    </ligand>
</feature>
<keyword evidence="6 12" id="KW-0547">Nucleotide-binding</keyword>
<dbReference type="FunFam" id="1.10.510.10:FF:000590">
    <property type="entry name" value="PR5-like receptor kinase"/>
    <property type="match status" value="1"/>
</dbReference>
<dbReference type="Gene3D" id="3.30.200.20">
    <property type="entry name" value="Phosphorylase Kinase, domain 1"/>
    <property type="match status" value="1"/>
</dbReference>
<dbReference type="SUPFAM" id="SSF56112">
    <property type="entry name" value="Protein kinase-like (PK-like)"/>
    <property type="match status" value="1"/>
</dbReference>
<dbReference type="Pfam" id="PF00069">
    <property type="entry name" value="Pkinase"/>
    <property type="match status" value="1"/>
</dbReference>
<dbReference type="PROSITE" id="PS00107">
    <property type="entry name" value="PROTEIN_KINASE_ATP"/>
    <property type="match status" value="1"/>
</dbReference>
<evidence type="ECO:0000313" key="17">
    <source>
        <dbReference type="Proteomes" id="UP000239757"/>
    </source>
</evidence>
<keyword evidence="7" id="KW-0418">Kinase</keyword>
<evidence type="ECO:0000259" key="15">
    <source>
        <dbReference type="PROSITE" id="PS50011"/>
    </source>
</evidence>
<dbReference type="InterPro" id="IPR000719">
    <property type="entry name" value="Prot_kinase_dom"/>
</dbReference>
<dbReference type="OrthoDB" id="547665at2759"/>
<comment type="subcellular location">
    <subcellularLocation>
        <location evidence="1">Membrane</location>
        <topology evidence="1">Single-pass type I membrane protein</topology>
    </subcellularLocation>
</comment>
<evidence type="ECO:0000256" key="10">
    <source>
        <dbReference type="ARBA" id="ARBA00023136"/>
    </source>
</evidence>
<reference evidence="16 17" key="1">
    <citation type="submission" date="2015-01" db="EMBL/GenBank/DDBJ databases">
        <title>Genome of allotetraploid Gossypium barbadense reveals genomic plasticity and fiber elongation in cotton evolution.</title>
        <authorList>
            <person name="Chen X."/>
            <person name="Liu X."/>
            <person name="Zhao B."/>
            <person name="Zheng H."/>
            <person name="Hu Y."/>
            <person name="Lu G."/>
            <person name="Yang C."/>
            <person name="Chen J."/>
            <person name="Shan C."/>
            <person name="Zhang L."/>
            <person name="Zhou Y."/>
            <person name="Wang L."/>
            <person name="Guo W."/>
            <person name="Bai Y."/>
            <person name="Ruan J."/>
            <person name="Shangguan X."/>
            <person name="Mao Y."/>
            <person name="Jiang J."/>
            <person name="Zhu Y."/>
            <person name="Lei J."/>
            <person name="Kang H."/>
            <person name="Chen S."/>
            <person name="He X."/>
            <person name="Wang R."/>
            <person name="Wang Y."/>
            <person name="Chen J."/>
            <person name="Wang L."/>
            <person name="Yu S."/>
            <person name="Wang B."/>
            <person name="Wei J."/>
            <person name="Song S."/>
            <person name="Lu X."/>
            <person name="Gao Z."/>
            <person name="Gu W."/>
            <person name="Deng X."/>
            <person name="Ma D."/>
            <person name="Wang S."/>
            <person name="Liang W."/>
            <person name="Fang L."/>
            <person name="Cai C."/>
            <person name="Zhu X."/>
            <person name="Zhou B."/>
            <person name="Zhang Y."/>
            <person name="Chen Z."/>
            <person name="Xu S."/>
            <person name="Zhu R."/>
            <person name="Wang S."/>
            <person name="Zhang T."/>
            <person name="Zhao G."/>
        </authorList>
    </citation>
    <scope>NUCLEOTIDE SEQUENCE [LARGE SCALE GENOMIC DNA]</scope>
    <source>
        <strain evidence="17">cv. Xinhai21</strain>
        <tissue evidence="16">Leaf</tissue>
    </source>
</reference>
<keyword evidence="11" id="KW-0325">Glycoprotein</keyword>
<keyword evidence="9" id="KW-1133">Transmembrane helix</keyword>
<feature type="domain" description="Protein kinase" evidence="15">
    <location>
        <begin position="519"/>
        <end position="805"/>
    </location>
</feature>
<evidence type="ECO:0000256" key="13">
    <source>
        <dbReference type="SAM" id="MobiDB-lite"/>
    </source>
</evidence>
<gene>
    <name evidence="16" type="ORF">GOBAR_AA35001</name>
</gene>
<dbReference type="GO" id="GO:0030247">
    <property type="term" value="F:polysaccharide binding"/>
    <property type="evidence" value="ECO:0007669"/>
    <property type="project" value="InterPro"/>
</dbReference>
<sequence>MLIYSLFCFILAVNVAEAVSIQDDCKVRRCNHQDPPVRFPFRLEGQQSPHCGYPYPGFQLSCSENKQTLLKIPRSLKLLVKHIDYEAQRIDLFFPGRCLWQQLLDLNLSAFPFVKEQPGFSRLKVYRSQLAESKYTLFECSSQDKALYSRYKVACLSTPGSQIIAFPSEYYDYPENLLNCSYFRNFSTPISPYGIRFQLRWYKPDCGDCEAQGRGCRLNNNNSTKEQTECFYIPKHHIGLGERLMVADPPVRFPFRLEGQQSLHCSYPYPGFQLSCSENKQTLLKIPRSLKLLVKHIDYEAQRIDFYVPGRCLWQQLLDLNLSAFPFAEEQPGFSGLKDYRSQPAESNYTLFECLSQEKALYKRYRVACLSTPGSQIITFASDENYYGLNLLNCSYFRNFSTPISPYGIRFQLRWYKPDCGDCEAQGRGCRLNNNNSTKEQTECFDIPKHHIGLGERLMIVGIVLGSSIAATIAIAVGWRYQLDKKEKESQVKIEKFLEDYKGFKPSRYSYADIKRITNHFKDKLGQGGYGTVFKGRLSSDVLVAVKVLNNFKGNGEEFINEVGSMGRIHHVNVTRLVGFCADGYDRALVYEYLPNESLEKFIFAAKGKDRSLSWEKLQDIAVGVAKGIEYLHQGCEQRILHFDIKPHNILLDHNFNPKISDFGLAKLCSKEQSAISMTTARGTMGYIAPEVLSRNFGNVSYKSDVYSFGMLLLEMVGGRKNIDVTVENTSQVYFPEWAYDRLDKGEEFEIRIEDDAQTGIAKKLMIVGLWCIQWYPVDRPSMTVVVQMLEGELDVLTKPPNPFASTDPTKTMGATIPRKPVNRDLPTIAEME</sequence>
<accession>A0A2P5W3Q5</accession>
<evidence type="ECO:0000256" key="3">
    <source>
        <dbReference type="ARBA" id="ARBA00022679"/>
    </source>
</evidence>
<feature type="signal peptide" evidence="14">
    <location>
        <begin position="1"/>
        <end position="18"/>
    </location>
</feature>
<dbReference type="InterPro" id="IPR008271">
    <property type="entry name" value="Ser/Thr_kinase_AS"/>
</dbReference>
<keyword evidence="10" id="KW-0472">Membrane</keyword>
<name>A0A2P5W3Q5_GOSBA</name>
<dbReference type="CDD" id="cd14066">
    <property type="entry name" value="STKc_IRAK"/>
    <property type="match status" value="1"/>
</dbReference>
<keyword evidence="2" id="KW-0723">Serine/threonine-protein kinase</keyword>
<evidence type="ECO:0000256" key="12">
    <source>
        <dbReference type="PROSITE-ProRule" id="PRU10141"/>
    </source>
</evidence>
<evidence type="ECO:0000256" key="6">
    <source>
        <dbReference type="ARBA" id="ARBA00022741"/>
    </source>
</evidence>
<proteinExistence type="predicted"/>
<dbReference type="GO" id="GO:0004674">
    <property type="term" value="F:protein serine/threonine kinase activity"/>
    <property type="evidence" value="ECO:0007669"/>
    <property type="project" value="UniProtKB-KW"/>
</dbReference>
<dbReference type="InterPro" id="IPR025287">
    <property type="entry name" value="WAK_GUB"/>
</dbReference>
<dbReference type="AlphaFoldDB" id="A0A2P5W3Q5"/>
<evidence type="ECO:0000256" key="2">
    <source>
        <dbReference type="ARBA" id="ARBA00022527"/>
    </source>
</evidence>
<evidence type="ECO:0000256" key="7">
    <source>
        <dbReference type="ARBA" id="ARBA00022777"/>
    </source>
</evidence>
<evidence type="ECO:0000256" key="8">
    <source>
        <dbReference type="ARBA" id="ARBA00022840"/>
    </source>
</evidence>
<dbReference type="FunFam" id="3.30.200.20:FF:000178">
    <property type="entry name" value="serine/threonine-protein kinase PBS1-like"/>
    <property type="match status" value="1"/>
</dbReference>
<keyword evidence="5 14" id="KW-0732">Signal</keyword>
<keyword evidence="4" id="KW-0812">Transmembrane</keyword>
<dbReference type="Gene3D" id="1.10.510.10">
    <property type="entry name" value="Transferase(Phosphotransferase) domain 1"/>
    <property type="match status" value="1"/>
</dbReference>
<evidence type="ECO:0000256" key="1">
    <source>
        <dbReference type="ARBA" id="ARBA00004479"/>
    </source>
</evidence>